<dbReference type="EMBL" id="BMIF01000002">
    <property type="protein sequence ID" value="GGA57629.1"/>
    <property type="molecule type" value="Genomic_DNA"/>
</dbReference>
<dbReference type="CDD" id="cd01949">
    <property type="entry name" value="GGDEF"/>
    <property type="match status" value="1"/>
</dbReference>
<dbReference type="Gene3D" id="3.20.20.450">
    <property type="entry name" value="EAL domain"/>
    <property type="match status" value="1"/>
</dbReference>
<dbReference type="PROSITE" id="PS50887">
    <property type="entry name" value="GGDEF"/>
    <property type="match status" value="1"/>
</dbReference>
<dbReference type="Proteomes" id="UP000636264">
    <property type="component" value="Unassembled WGS sequence"/>
</dbReference>
<evidence type="ECO:0000313" key="3">
    <source>
        <dbReference type="EMBL" id="GGA57629.1"/>
    </source>
</evidence>
<dbReference type="CDD" id="cd01948">
    <property type="entry name" value="EAL"/>
    <property type="match status" value="1"/>
</dbReference>
<dbReference type="InterPro" id="IPR001633">
    <property type="entry name" value="EAL_dom"/>
</dbReference>
<dbReference type="SMART" id="SM00267">
    <property type="entry name" value="GGDEF"/>
    <property type="match status" value="1"/>
</dbReference>
<dbReference type="InterPro" id="IPR000160">
    <property type="entry name" value="GGDEF_dom"/>
</dbReference>
<dbReference type="PANTHER" id="PTHR33121">
    <property type="entry name" value="CYCLIC DI-GMP PHOSPHODIESTERASE PDEF"/>
    <property type="match status" value="1"/>
</dbReference>
<accession>A0A916RHS5</accession>
<dbReference type="InterPro" id="IPR029787">
    <property type="entry name" value="Nucleotide_cyclase"/>
</dbReference>
<dbReference type="InterPro" id="IPR043128">
    <property type="entry name" value="Rev_trsase/Diguanyl_cyclase"/>
</dbReference>
<dbReference type="SMART" id="SM00052">
    <property type="entry name" value="EAL"/>
    <property type="match status" value="1"/>
</dbReference>
<protein>
    <submittedName>
        <fullName evidence="3">GGDEF-domain containing protein</fullName>
    </submittedName>
</protein>
<evidence type="ECO:0000259" key="1">
    <source>
        <dbReference type="PROSITE" id="PS50883"/>
    </source>
</evidence>
<dbReference type="InterPro" id="IPR035919">
    <property type="entry name" value="EAL_sf"/>
</dbReference>
<dbReference type="GO" id="GO:0071111">
    <property type="term" value="F:cyclic-guanylate-specific phosphodiesterase activity"/>
    <property type="evidence" value="ECO:0007669"/>
    <property type="project" value="InterPro"/>
</dbReference>
<dbReference type="AlphaFoldDB" id="A0A916RHS5"/>
<dbReference type="SUPFAM" id="SSF55073">
    <property type="entry name" value="Nucleotide cyclase"/>
    <property type="match status" value="1"/>
</dbReference>
<feature type="domain" description="EAL" evidence="1">
    <location>
        <begin position="199"/>
        <end position="449"/>
    </location>
</feature>
<organism evidence="3 4">
    <name type="scientific">Nitratireductor aestuarii</name>
    <dbReference type="NCBI Taxonomy" id="1735103"/>
    <lineage>
        <taxon>Bacteria</taxon>
        <taxon>Pseudomonadati</taxon>
        <taxon>Pseudomonadota</taxon>
        <taxon>Alphaproteobacteria</taxon>
        <taxon>Hyphomicrobiales</taxon>
        <taxon>Phyllobacteriaceae</taxon>
        <taxon>Nitratireductor</taxon>
    </lineage>
</organism>
<dbReference type="SUPFAM" id="SSF141868">
    <property type="entry name" value="EAL domain-like"/>
    <property type="match status" value="1"/>
</dbReference>
<dbReference type="Pfam" id="PF00990">
    <property type="entry name" value="GGDEF"/>
    <property type="match status" value="1"/>
</dbReference>
<sequence length="454" mass="49879">MEDSLRQLAAPLSDSHTVTGLAEEFSPHIDRLTGLNNERYFAERINSLIGTLGCGDESFAVIIFDIDGFKPISDLFGRSAGDRILQQAGSRLRDALGSECTVSRIGADEFGVIIPSVAGEGDIGERIRCLLETLSEPYDVRYRTARLTASAGCSLFEPYANTAESVMNKAEMALYNAKRRGQGHFVLYSVEMEKAAKTATRIEQALRRAIAADEVEPYFQPIVDLDSRRIIGFEALARWTDPEIGVVMPATFIPIAEERGFISQLAQKVLRKAILAARDWPDDVYLSFNLSPSQLVDQQTVSQIKGILASTGFDPRRLEIELTETGLMTDPRSAAKIIEELRDHGMRIALDDFGTGQSSLGRLRDFRFDKLKIDRSFVSSMLEDQPSEHIVRAIVALCEGLRLGVIAEGIEQEEQAQLLMSLGCSEGQGYLFGAPIDASAALLLVHAQDKALSA</sequence>
<evidence type="ECO:0000259" key="2">
    <source>
        <dbReference type="PROSITE" id="PS50887"/>
    </source>
</evidence>
<evidence type="ECO:0000313" key="4">
    <source>
        <dbReference type="Proteomes" id="UP000636264"/>
    </source>
</evidence>
<proteinExistence type="predicted"/>
<keyword evidence="4" id="KW-1185">Reference proteome</keyword>
<comment type="caution">
    <text evidence="3">The sequence shown here is derived from an EMBL/GenBank/DDBJ whole genome shotgun (WGS) entry which is preliminary data.</text>
</comment>
<dbReference type="Pfam" id="PF00563">
    <property type="entry name" value="EAL"/>
    <property type="match status" value="1"/>
</dbReference>
<name>A0A916RHS5_9HYPH</name>
<gene>
    <name evidence="3" type="ORF">GCM10011385_08880</name>
</gene>
<dbReference type="PROSITE" id="PS50883">
    <property type="entry name" value="EAL"/>
    <property type="match status" value="1"/>
</dbReference>
<feature type="domain" description="GGDEF" evidence="2">
    <location>
        <begin position="57"/>
        <end position="190"/>
    </location>
</feature>
<dbReference type="Gene3D" id="3.30.70.270">
    <property type="match status" value="1"/>
</dbReference>
<dbReference type="InterPro" id="IPR050706">
    <property type="entry name" value="Cyclic-di-GMP_PDE-like"/>
</dbReference>
<dbReference type="PANTHER" id="PTHR33121:SF70">
    <property type="entry name" value="SIGNALING PROTEIN YKOW"/>
    <property type="match status" value="1"/>
</dbReference>
<dbReference type="NCBIfam" id="TIGR00254">
    <property type="entry name" value="GGDEF"/>
    <property type="match status" value="1"/>
</dbReference>
<reference evidence="3" key="1">
    <citation type="journal article" date="2014" name="Int. J. Syst. Evol. Microbiol.">
        <title>Complete genome sequence of Corynebacterium casei LMG S-19264T (=DSM 44701T), isolated from a smear-ripened cheese.</title>
        <authorList>
            <consortium name="US DOE Joint Genome Institute (JGI-PGF)"/>
            <person name="Walter F."/>
            <person name="Albersmeier A."/>
            <person name="Kalinowski J."/>
            <person name="Ruckert C."/>
        </authorList>
    </citation>
    <scope>NUCLEOTIDE SEQUENCE</scope>
    <source>
        <strain evidence="3">CGMCC 1.15320</strain>
    </source>
</reference>
<reference evidence="3" key="2">
    <citation type="submission" date="2020-09" db="EMBL/GenBank/DDBJ databases">
        <authorList>
            <person name="Sun Q."/>
            <person name="Zhou Y."/>
        </authorList>
    </citation>
    <scope>NUCLEOTIDE SEQUENCE</scope>
    <source>
        <strain evidence="3">CGMCC 1.15320</strain>
    </source>
</reference>